<organism evidence="1 2">
    <name type="scientific">Trichonephila clavipes</name>
    <name type="common">Golden silk orbweaver</name>
    <name type="synonym">Nephila clavipes</name>
    <dbReference type="NCBI Taxonomy" id="2585209"/>
    <lineage>
        <taxon>Eukaryota</taxon>
        <taxon>Metazoa</taxon>
        <taxon>Ecdysozoa</taxon>
        <taxon>Arthropoda</taxon>
        <taxon>Chelicerata</taxon>
        <taxon>Arachnida</taxon>
        <taxon>Araneae</taxon>
        <taxon>Araneomorphae</taxon>
        <taxon>Entelegynae</taxon>
        <taxon>Araneoidea</taxon>
        <taxon>Nephilidae</taxon>
        <taxon>Trichonephila</taxon>
    </lineage>
</organism>
<accession>A0A8X6VDW6</accession>
<dbReference type="AlphaFoldDB" id="A0A8X6VDW6"/>
<sequence>MHVSNTSTLLLEKTALLLNKLHKLEESNLEKVDKLVKLEENKCKTKKLKSSGRNANKTSDSDQNQAIAKEKNDLLKQIDFLNSIILDTKLKEPNKSKAHFVKKRKQHIYKKDEPVTIKRTQFRTRLKLRPNFYGPYLIKTVKPHDRYEVEKVGQHEGPHLTSTAVDFMKRWSTADV</sequence>
<proteinExistence type="predicted"/>
<gene>
    <name evidence="1" type="ORF">TNCV_3504201</name>
</gene>
<dbReference type="Proteomes" id="UP000887159">
    <property type="component" value="Unassembled WGS sequence"/>
</dbReference>
<comment type="caution">
    <text evidence="1">The sequence shown here is derived from an EMBL/GenBank/DDBJ whole genome shotgun (WGS) entry which is preliminary data.</text>
</comment>
<reference evidence="1" key="1">
    <citation type="submission" date="2020-08" db="EMBL/GenBank/DDBJ databases">
        <title>Multicomponent nature underlies the extraordinary mechanical properties of spider dragline silk.</title>
        <authorList>
            <person name="Kono N."/>
            <person name="Nakamura H."/>
            <person name="Mori M."/>
            <person name="Yoshida Y."/>
            <person name="Ohtoshi R."/>
            <person name="Malay A.D."/>
            <person name="Moran D.A.P."/>
            <person name="Tomita M."/>
            <person name="Numata K."/>
            <person name="Arakawa K."/>
        </authorList>
    </citation>
    <scope>NUCLEOTIDE SEQUENCE</scope>
</reference>
<name>A0A8X6VDW6_TRICX</name>
<protein>
    <submittedName>
        <fullName evidence="1">Putative blastopia polyprotein</fullName>
    </submittedName>
</protein>
<evidence type="ECO:0000313" key="2">
    <source>
        <dbReference type="Proteomes" id="UP000887159"/>
    </source>
</evidence>
<evidence type="ECO:0000313" key="1">
    <source>
        <dbReference type="EMBL" id="GFY02540.1"/>
    </source>
</evidence>
<dbReference type="EMBL" id="BMAU01021233">
    <property type="protein sequence ID" value="GFY02540.1"/>
    <property type="molecule type" value="Genomic_DNA"/>
</dbReference>
<keyword evidence="2" id="KW-1185">Reference proteome</keyword>